<protein>
    <submittedName>
        <fullName evidence="2">Short-chain dehydrogenase/reductase SDR</fullName>
    </submittedName>
</protein>
<dbReference type="STRING" id="316055.RPE_0054"/>
<reference evidence="2" key="1">
    <citation type="submission" date="2006-09" db="EMBL/GenBank/DDBJ databases">
        <title>Complete sequence of Rhodopseudomonas palustris BisA53.</title>
        <authorList>
            <consortium name="US DOE Joint Genome Institute"/>
            <person name="Copeland A."/>
            <person name="Lucas S."/>
            <person name="Lapidus A."/>
            <person name="Barry K."/>
            <person name="Detter J.C."/>
            <person name="Glavina del Rio T."/>
            <person name="Hammon N."/>
            <person name="Israni S."/>
            <person name="Dalin E."/>
            <person name="Tice H."/>
            <person name="Pitluck S."/>
            <person name="Chain P."/>
            <person name="Malfatti S."/>
            <person name="Shin M."/>
            <person name="Vergez L."/>
            <person name="Schmutz J."/>
            <person name="Larimer F."/>
            <person name="Land M."/>
            <person name="Hauser L."/>
            <person name="Pelletier D.A."/>
            <person name="Kyrpides N."/>
            <person name="Kim E."/>
            <person name="Harwood C.S."/>
            <person name="Oda Y."/>
            <person name="Richardson P."/>
        </authorList>
    </citation>
    <scope>NUCLEOTIDE SEQUENCE [LARGE SCALE GENOMIC DNA]</scope>
    <source>
        <strain evidence="2">BisA53</strain>
    </source>
</reference>
<organism evidence="2">
    <name type="scientific">Rhodopseudomonas palustris (strain BisA53)</name>
    <dbReference type="NCBI Taxonomy" id="316055"/>
    <lineage>
        <taxon>Bacteria</taxon>
        <taxon>Pseudomonadati</taxon>
        <taxon>Pseudomonadota</taxon>
        <taxon>Alphaproteobacteria</taxon>
        <taxon>Hyphomicrobiales</taxon>
        <taxon>Nitrobacteraceae</taxon>
        <taxon>Rhodopseudomonas</taxon>
    </lineage>
</organism>
<accession>Q07VL9</accession>
<dbReference type="HOGENOM" id="CLU_010194_2_1_5"/>
<name>Q07VL9_RHOP5</name>
<dbReference type="Pfam" id="PF00106">
    <property type="entry name" value="adh_short"/>
    <property type="match status" value="1"/>
</dbReference>
<dbReference type="InterPro" id="IPR036291">
    <property type="entry name" value="NAD(P)-bd_dom_sf"/>
</dbReference>
<dbReference type="PIRSF" id="PIRSF000126">
    <property type="entry name" value="11-beta-HSD1"/>
    <property type="match status" value="1"/>
</dbReference>
<sequence length="259" mass="27306">MTERVTLITGASAGIGTELARIFASNHHRVALVARRAERLNALAEQIVAAGGVAPIVIACDLQQPDAGDVVEAALAAAGVEVEYLVNNAGYGLFGKAAEIDREAQVGIVDVNIRALTDLTLRFADSVAKHRGGILNVASIAGFLPGPGMAVYYASKAFVLSFTEALHAELGPRGVKVTALCPGPVLTEFQDRAGFKPGVDSAILNVSAADVARQGFDGLMLNKRTVLPGLGIKIVPLLLRLFPRWFVLAGVSKFQLRQR</sequence>
<dbReference type="KEGG" id="rpe:RPE_0054"/>
<dbReference type="eggNOG" id="COG0300">
    <property type="taxonomic scope" value="Bacteria"/>
</dbReference>
<dbReference type="AlphaFoldDB" id="Q07VL9"/>
<gene>
    <name evidence="2" type="ordered locus">RPE_0054</name>
</gene>
<dbReference type="PRINTS" id="PR00080">
    <property type="entry name" value="SDRFAMILY"/>
</dbReference>
<proteinExistence type="inferred from homology"/>
<dbReference type="Gene3D" id="3.40.50.720">
    <property type="entry name" value="NAD(P)-binding Rossmann-like Domain"/>
    <property type="match status" value="1"/>
</dbReference>
<dbReference type="SUPFAM" id="SSF51735">
    <property type="entry name" value="NAD(P)-binding Rossmann-fold domains"/>
    <property type="match status" value="1"/>
</dbReference>
<dbReference type="EMBL" id="CP000463">
    <property type="protein sequence ID" value="ABJ04015.1"/>
    <property type="molecule type" value="Genomic_DNA"/>
</dbReference>
<dbReference type="PANTHER" id="PTHR43975">
    <property type="entry name" value="ZGC:101858"/>
    <property type="match status" value="1"/>
</dbReference>
<evidence type="ECO:0000256" key="1">
    <source>
        <dbReference type="RuleBase" id="RU000363"/>
    </source>
</evidence>
<evidence type="ECO:0000313" key="2">
    <source>
        <dbReference type="EMBL" id="ABJ04015.1"/>
    </source>
</evidence>
<dbReference type="PRINTS" id="PR00081">
    <property type="entry name" value="GDHRDH"/>
</dbReference>
<dbReference type="InterPro" id="IPR002347">
    <property type="entry name" value="SDR_fam"/>
</dbReference>
<dbReference type="PANTHER" id="PTHR43975:SF2">
    <property type="entry name" value="EG:BACR7A4.14 PROTEIN-RELATED"/>
    <property type="match status" value="1"/>
</dbReference>
<comment type="similarity">
    <text evidence="1">Belongs to the short-chain dehydrogenases/reductases (SDR) family.</text>
</comment>
<dbReference type="OrthoDB" id="9808814at2"/>